<name>A0A2M7TYY6_9BACT</name>
<gene>
    <name evidence="1" type="ORF">COY16_02910</name>
</gene>
<reference evidence="2" key="1">
    <citation type="submission" date="2017-09" db="EMBL/GenBank/DDBJ databases">
        <title>Depth-based differentiation of microbial function through sediment-hosted aquifers and enrichment of novel symbionts in the deep terrestrial subsurface.</title>
        <authorList>
            <person name="Probst A.J."/>
            <person name="Ladd B."/>
            <person name="Jarett J.K."/>
            <person name="Geller-Mcgrath D.E."/>
            <person name="Sieber C.M.K."/>
            <person name="Emerson J.B."/>
            <person name="Anantharaman K."/>
            <person name="Thomas B.C."/>
            <person name="Malmstrom R."/>
            <person name="Stieglmeier M."/>
            <person name="Klingl A."/>
            <person name="Woyke T."/>
            <person name="Ryan C.M."/>
            <person name="Banfield J.F."/>
        </authorList>
    </citation>
    <scope>NUCLEOTIDE SEQUENCE [LARGE SCALE GENOMIC DNA]</scope>
</reference>
<comment type="caution">
    <text evidence="1">The sequence shown here is derived from an EMBL/GenBank/DDBJ whole genome shotgun (WGS) entry which is preliminary data.</text>
</comment>
<dbReference type="Gene3D" id="3.30.2310.20">
    <property type="entry name" value="RelE-like"/>
    <property type="match status" value="1"/>
</dbReference>
<evidence type="ECO:0000313" key="2">
    <source>
        <dbReference type="Proteomes" id="UP000228503"/>
    </source>
</evidence>
<proteinExistence type="predicted"/>
<feature type="non-terminal residue" evidence="1">
    <location>
        <position position="31"/>
    </location>
</feature>
<dbReference type="InterPro" id="IPR035093">
    <property type="entry name" value="RelE/ParE_toxin_dom_sf"/>
</dbReference>
<accession>A0A2M7TYY6</accession>
<dbReference type="EMBL" id="PFOB01000034">
    <property type="protein sequence ID" value="PIZ63038.1"/>
    <property type="molecule type" value="Genomic_DNA"/>
</dbReference>
<dbReference type="AlphaFoldDB" id="A0A2M7TYY6"/>
<sequence>MRLHKLSGKLEDTWSISITRAVRMVFYYRIV</sequence>
<protein>
    <submittedName>
        <fullName evidence="1">Type II toxin-antitoxin system mRNA interferase toxin, RelE/StbE family</fullName>
    </submittedName>
</protein>
<organism evidence="1 2">
    <name type="scientific">Candidatus Roizmanbacteria bacterium CG_4_10_14_0_2_um_filter_39_13</name>
    <dbReference type="NCBI Taxonomy" id="1974825"/>
    <lineage>
        <taxon>Bacteria</taxon>
        <taxon>Candidatus Roizmaniibacteriota</taxon>
    </lineage>
</organism>
<dbReference type="SUPFAM" id="SSF143011">
    <property type="entry name" value="RelE-like"/>
    <property type="match status" value="1"/>
</dbReference>
<dbReference type="Proteomes" id="UP000228503">
    <property type="component" value="Unassembled WGS sequence"/>
</dbReference>
<evidence type="ECO:0000313" key="1">
    <source>
        <dbReference type="EMBL" id="PIZ63038.1"/>
    </source>
</evidence>